<proteinExistence type="predicted"/>
<dbReference type="PANTHER" id="PTHR40111:SF1">
    <property type="entry name" value="CEPHALOSPORIN-C DEACETYLASE"/>
    <property type="match status" value="1"/>
</dbReference>
<dbReference type="Gene3D" id="3.40.50.1820">
    <property type="entry name" value="alpha/beta hydrolase"/>
    <property type="match status" value="1"/>
</dbReference>
<dbReference type="OrthoDB" id="9770528at2"/>
<name>A0A2L0D1Y9_9STRE</name>
<dbReference type="RefSeq" id="WP_104967175.1">
    <property type="nucleotide sequence ID" value="NZ_CP025536.1"/>
</dbReference>
<gene>
    <name evidence="4" type="ORF">C0J00_01175</name>
</gene>
<evidence type="ECO:0000313" key="4">
    <source>
        <dbReference type="EMBL" id="AUW95833.1"/>
    </source>
</evidence>
<feature type="binding site" evidence="2">
    <location>
        <position position="89"/>
    </location>
    <ligand>
        <name>substrate</name>
    </ligand>
</feature>
<protein>
    <submittedName>
        <fullName evidence="4">Acetylxylan esterase</fullName>
    </submittedName>
</protein>
<dbReference type="InterPro" id="IPR008391">
    <property type="entry name" value="AXE1_dom"/>
</dbReference>
<accession>A0A2L0D1Y9</accession>
<dbReference type="KEGG" id="splr:C0J00_01175"/>
<dbReference type="Pfam" id="PF05448">
    <property type="entry name" value="AXE1"/>
    <property type="match status" value="1"/>
</dbReference>
<reference evidence="4 5" key="1">
    <citation type="submission" date="2017-12" db="EMBL/GenBank/DDBJ databases">
        <authorList>
            <person name="Hurst M.R.H."/>
        </authorList>
    </citation>
    <scope>NUCLEOTIDE SEQUENCE [LARGE SCALE GENOMIC DNA]</scope>
    <source>
        <strain evidence="4 5">TH11417</strain>
    </source>
</reference>
<dbReference type="GeneID" id="98392522"/>
<dbReference type="GO" id="GO:0005976">
    <property type="term" value="P:polysaccharide metabolic process"/>
    <property type="evidence" value="ECO:0007669"/>
    <property type="project" value="TreeGrafter"/>
</dbReference>
<dbReference type="InterPro" id="IPR039069">
    <property type="entry name" value="CE7"/>
</dbReference>
<feature type="active site" description="Nucleophile" evidence="1">
    <location>
        <position position="180"/>
    </location>
</feature>
<sequence>MKDTMTLEAMQTYRGRQELPEDFDSFWEKNIASLPETIFHVVEEKDFNTPNIRCIDLYFNGTNKGNVYARCVFPKVDQKVPVIFHFHGYMGQSPDWSVLFSYAALGYGVVAMDVRGQSGRSLDNATFNGNTVKGQIIRGMVDGPDHLFYKDVYLDVYSLIEIVSQFEEVDENRLFSYGGSQGGALALVAAALNPKIQKCVTVYPFLGDFKRVIELGNHSEAYDELFRYFKFHDPFHQTEEYILNTLSYIDIKNFSHLISCPVKFVTCLDDNVCFPSTQYAIYNRLTTEKEHLLLPEYGHDAVNVQLNDTIFNWLTGSEITFEF</sequence>
<evidence type="ECO:0000313" key="5">
    <source>
        <dbReference type="Proteomes" id="UP000238956"/>
    </source>
</evidence>
<dbReference type="Proteomes" id="UP000238956">
    <property type="component" value="Chromosome"/>
</dbReference>
<evidence type="ECO:0000259" key="3">
    <source>
        <dbReference type="Pfam" id="PF05448"/>
    </source>
</evidence>
<organism evidence="4 5">
    <name type="scientific">Streptococcus pluranimalium</name>
    <dbReference type="NCBI Taxonomy" id="82348"/>
    <lineage>
        <taxon>Bacteria</taxon>
        <taxon>Bacillati</taxon>
        <taxon>Bacillota</taxon>
        <taxon>Bacilli</taxon>
        <taxon>Lactobacillales</taxon>
        <taxon>Streptococcaceae</taxon>
        <taxon>Streptococcus</taxon>
    </lineage>
</organism>
<dbReference type="SUPFAM" id="SSF53474">
    <property type="entry name" value="alpha/beta-Hydrolases"/>
    <property type="match status" value="1"/>
</dbReference>
<dbReference type="PANTHER" id="PTHR40111">
    <property type="entry name" value="CEPHALOSPORIN-C DEACETYLASE"/>
    <property type="match status" value="1"/>
</dbReference>
<dbReference type="EMBL" id="CP025536">
    <property type="protein sequence ID" value="AUW95833.1"/>
    <property type="molecule type" value="Genomic_DNA"/>
</dbReference>
<keyword evidence="5" id="KW-1185">Reference proteome</keyword>
<reference evidence="4 5" key="2">
    <citation type="submission" date="2018-02" db="EMBL/GenBank/DDBJ databases">
        <title>Whole genome sequencing analysis of Streptococcus pluranimalium isolated from cattle infected mastitis in China.</title>
        <authorList>
            <person name="Zhang J.-R."/>
            <person name="Hu G.-Z."/>
        </authorList>
    </citation>
    <scope>NUCLEOTIDE SEQUENCE [LARGE SCALE GENOMIC DNA]</scope>
    <source>
        <strain evidence="4 5">TH11417</strain>
    </source>
</reference>
<evidence type="ECO:0000256" key="2">
    <source>
        <dbReference type="PIRSR" id="PIRSR639069-2"/>
    </source>
</evidence>
<feature type="active site" description="Charge relay system" evidence="1">
    <location>
        <position position="299"/>
    </location>
</feature>
<evidence type="ECO:0000256" key="1">
    <source>
        <dbReference type="PIRSR" id="PIRSR639069-1"/>
    </source>
</evidence>
<dbReference type="GO" id="GO:0052689">
    <property type="term" value="F:carboxylic ester hydrolase activity"/>
    <property type="evidence" value="ECO:0007669"/>
    <property type="project" value="TreeGrafter"/>
</dbReference>
<feature type="domain" description="Acetyl xylan esterase" evidence="3">
    <location>
        <begin position="5"/>
        <end position="315"/>
    </location>
</feature>
<dbReference type="AlphaFoldDB" id="A0A2L0D1Y9"/>
<dbReference type="InterPro" id="IPR029058">
    <property type="entry name" value="AB_hydrolase_fold"/>
</dbReference>
<feature type="active site" description="Charge relay system" evidence="1">
    <location>
        <position position="270"/>
    </location>
</feature>